<dbReference type="Pfam" id="PF02668">
    <property type="entry name" value="TauD"/>
    <property type="match status" value="1"/>
</dbReference>
<feature type="compositionally biased region" description="Low complexity" evidence="7">
    <location>
        <begin position="1"/>
        <end position="10"/>
    </location>
</feature>
<evidence type="ECO:0000256" key="4">
    <source>
        <dbReference type="ARBA" id="ARBA00022964"/>
    </source>
</evidence>
<feature type="domain" description="TauD/TfdA-like" evidence="8">
    <location>
        <begin position="78"/>
        <end position="330"/>
    </location>
</feature>
<dbReference type="OrthoDB" id="10257314at2759"/>
<dbReference type="EMBL" id="JAANYQ010000004">
    <property type="protein sequence ID" value="KAF4124508.1"/>
    <property type="molecule type" value="Genomic_DNA"/>
</dbReference>
<dbReference type="GO" id="GO:0016706">
    <property type="term" value="F:2-oxoglutarate-dependent dioxygenase activity"/>
    <property type="evidence" value="ECO:0007669"/>
    <property type="project" value="TreeGrafter"/>
</dbReference>
<sequence length="349" mass="38875">MATTTITTSTDSVKLDASGPPTTKRDGQLPKPIDIYGAPYFDNENGQTLPPLELYDHDERGKYADPTFSSLLKEGSTIKDVTKSIGAEVKGVQLSQLDGKGKDELALLVAQKKDFASLPIQEAVDFVSYFGRLHVHPVSGASKGFPAVHLVHRAPDDLTPQREFESKTTSISWHSDVSYEKQPPGTTFLYAIEVPEVGGDTIFVNQVKAYERLSPEFRERLSGLKVVHSAVEQAEAARKRGRKVRREPVSTVHPLVRTHPVTGEKALFVNPQFSRYIVGYKREESDNLLNFLYRHIALGQDFQCRVSWGPRSVVVWDNRVTAHSGMVDWDGALYRYIARLAPQAEVPAE</sequence>
<dbReference type="RefSeq" id="XP_035323160.1">
    <property type="nucleotide sequence ID" value="XM_035467148.1"/>
</dbReference>
<dbReference type="InterPro" id="IPR042098">
    <property type="entry name" value="TauD-like_sf"/>
</dbReference>
<evidence type="ECO:0000313" key="10">
    <source>
        <dbReference type="Proteomes" id="UP000749293"/>
    </source>
</evidence>
<evidence type="ECO:0000256" key="5">
    <source>
        <dbReference type="ARBA" id="ARBA00023002"/>
    </source>
</evidence>
<organism evidence="9 10">
    <name type="scientific">Geosmithia morbida</name>
    <dbReference type="NCBI Taxonomy" id="1094350"/>
    <lineage>
        <taxon>Eukaryota</taxon>
        <taxon>Fungi</taxon>
        <taxon>Dikarya</taxon>
        <taxon>Ascomycota</taxon>
        <taxon>Pezizomycotina</taxon>
        <taxon>Sordariomycetes</taxon>
        <taxon>Hypocreomycetidae</taxon>
        <taxon>Hypocreales</taxon>
        <taxon>Bionectriaceae</taxon>
        <taxon>Geosmithia</taxon>
    </lineage>
</organism>
<gene>
    <name evidence="9" type="ORF">GMORB2_5174</name>
</gene>
<dbReference type="PANTHER" id="PTHR30468:SF1">
    <property type="entry name" value="ALPHA-KETOGLUTARATE-DEPENDENT SULFONATE DIOXYGENASE"/>
    <property type="match status" value="1"/>
</dbReference>
<dbReference type="InterPro" id="IPR003819">
    <property type="entry name" value="TauD/TfdA-like"/>
</dbReference>
<accession>A0A9P4YWR1</accession>
<comment type="similarity">
    <text evidence="2">Belongs to the TfdA dioxygenase family.</text>
</comment>
<comment type="cofactor">
    <cofactor evidence="1">
        <name>Fe(2+)</name>
        <dbReference type="ChEBI" id="CHEBI:29033"/>
    </cofactor>
</comment>
<evidence type="ECO:0000256" key="3">
    <source>
        <dbReference type="ARBA" id="ARBA00022723"/>
    </source>
</evidence>
<dbReference type="Proteomes" id="UP000749293">
    <property type="component" value="Unassembled WGS sequence"/>
</dbReference>
<protein>
    <submittedName>
        <fullName evidence="9">Sulfonate dioxygenase</fullName>
    </submittedName>
</protein>
<reference evidence="9" key="1">
    <citation type="submission" date="2020-03" db="EMBL/GenBank/DDBJ databases">
        <title>Site-based positive gene gene selection in Geosmithia morbida across the United States reveals a broad range of putative effectors and factors for local host and environmental adapation.</title>
        <authorList>
            <person name="Onufrak A."/>
            <person name="Murdoch R.W."/>
            <person name="Gazis R."/>
            <person name="Huff M."/>
            <person name="Staton M."/>
            <person name="Klingeman W."/>
            <person name="Hadziabdic D."/>
        </authorList>
    </citation>
    <scope>NUCLEOTIDE SEQUENCE</scope>
    <source>
        <strain evidence="9">1262</strain>
    </source>
</reference>
<dbReference type="Gene3D" id="3.60.130.10">
    <property type="entry name" value="Clavaminate synthase-like"/>
    <property type="match status" value="1"/>
</dbReference>
<keyword evidence="4 9" id="KW-0223">Dioxygenase</keyword>
<dbReference type="FunFam" id="3.60.130.10:FF:000003">
    <property type="entry name" value="Alpha-ketoglutarate-dependent taurine dioxygenase"/>
    <property type="match status" value="1"/>
</dbReference>
<dbReference type="GeneID" id="55971402"/>
<dbReference type="GO" id="GO:0005737">
    <property type="term" value="C:cytoplasm"/>
    <property type="evidence" value="ECO:0007669"/>
    <property type="project" value="TreeGrafter"/>
</dbReference>
<evidence type="ECO:0000259" key="8">
    <source>
        <dbReference type="Pfam" id="PF02668"/>
    </source>
</evidence>
<evidence type="ECO:0000313" key="9">
    <source>
        <dbReference type="EMBL" id="KAF4124508.1"/>
    </source>
</evidence>
<keyword evidence="10" id="KW-1185">Reference proteome</keyword>
<keyword evidence="3" id="KW-0479">Metal-binding</keyword>
<keyword evidence="5" id="KW-0560">Oxidoreductase</keyword>
<dbReference type="GO" id="GO:0046872">
    <property type="term" value="F:metal ion binding"/>
    <property type="evidence" value="ECO:0007669"/>
    <property type="project" value="UniProtKB-KW"/>
</dbReference>
<evidence type="ECO:0000256" key="2">
    <source>
        <dbReference type="ARBA" id="ARBA00005896"/>
    </source>
</evidence>
<name>A0A9P4YWR1_9HYPO</name>
<dbReference type="InterPro" id="IPR051323">
    <property type="entry name" value="AtsK-like"/>
</dbReference>
<keyword evidence="6" id="KW-0408">Iron</keyword>
<evidence type="ECO:0000256" key="6">
    <source>
        <dbReference type="ARBA" id="ARBA00023004"/>
    </source>
</evidence>
<dbReference type="PANTHER" id="PTHR30468">
    <property type="entry name" value="ALPHA-KETOGLUTARATE-DEPENDENT SULFONATE DIOXYGENASE"/>
    <property type="match status" value="1"/>
</dbReference>
<dbReference type="SUPFAM" id="SSF51197">
    <property type="entry name" value="Clavaminate synthase-like"/>
    <property type="match status" value="1"/>
</dbReference>
<proteinExistence type="inferred from homology"/>
<comment type="caution">
    <text evidence="9">The sequence shown here is derived from an EMBL/GenBank/DDBJ whole genome shotgun (WGS) entry which is preliminary data.</text>
</comment>
<evidence type="ECO:0000256" key="7">
    <source>
        <dbReference type="SAM" id="MobiDB-lite"/>
    </source>
</evidence>
<dbReference type="AlphaFoldDB" id="A0A9P4YWR1"/>
<evidence type="ECO:0000256" key="1">
    <source>
        <dbReference type="ARBA" id="ARBA00001954"/>
    </source>
</evidence>
<feature type="region of interest" description="Disordered" evidence="7">
    <location>
        <begin position="1"/>
        <end position="37"/>
    </location>
</feature>